<name>A0A7S4ASK8_9STRA</name>
<dbReference type="AlphaFoldDB" id="A0A7S4ASK8"/>
<evidence type="ECO:0000259" key="1">
    <source>
        <dbReference type="PROSITE" id="PS50086"/>
    </source>
</evidence>
<reference evidence="2" key="1">
    <citation type="submission" date="2021-01" db="EMBL/GenBank/DDBJ databases">
        <authorList>
            <person name="Corre E."/>
            <person name="Pelletier E."/>
            <person name="Niang G."/>
            <person name="Scheremetjew M."/>
            <person name="Finn R."/>
            <person name="Kale V."/>
            <person name="Holt S."/>
            <person name="Cochrane G."/>
            <person name="Meng A."/>
            <person name="Brown T."/>
            <person name="Cohen L."/>
        </authorList>
    </citation>
    <scope>NUCLEOTIDE SEQUENCE</scope>
    <source>
        <strain evidence="2">10249 10 AB</strain>
    </source>
</reference>
<dbReference type="SUPFAM" id="SSF47923">
    <property type="entry name" value="Ypt/Rab-GAP domain of gyp1p"/>
    <property type="match status" value="1"/>
</dbReference>
<evidence type="ECO:0000313" key="2">
    <source>
        <dbReference type="EMBL" id="CAE0725501.1"/>
    </source>
</evidence>
<protein>
    <recommendedName>
        <fullName evidence="1">Rab-GAP TBC domain-containing protein</fullName>
    </recommendedName>
</protein>
<dbReference type="InterPro" id="IPR000195">
    <property type="entry name" value="Rab-GAP-TBC_dom"/>
</dbReference>
<feature type="domain" description="Rab-GAP TBC" evidence="1">
    <location>
        <begin position="1"/>
        <end position="90"/>
    </location>
</feature>
<dbReference type="PANTHER" id="PTHR22957">
    <property type="entry name" value="TBC1 DOMAIN FAMILY MEMBER GTPASE-ACTIVATING PROTEIN"/>
    <property type="match status" value="1"/>
</dbReference>
<dbReference type="FunFam" id="1.10.472.80:FF:000001">
    <property type="entry name" value="TBC1 domain family member 22B"/>
    <property type="match status" value="1"/>
</dbReference>
<gene>
    <name evidence="2" type="ORF">PAUS00366_LOCUS18258</name>
</gene>
<dbReference type="InterPro" id="IPR035969">
    <property type="entry name" value="Rab-GAP_TBC_sf"/>
</dbReference>
<dbReference type="PROSITE" id="PS50086">
    <property type="entry name" value="TBC_RABGAP"/>
    <property type="match status" value="1"/>
</dbReference>
<sequence>MQVEADVYWCLTNILAGIQDHYTEDQPGVQRMVMRLEELVNRIDGDLYNHIHSVGIQFMQFAFKWMNCLLLREFNLRCVVRLWDTYISEESGNGFEDFHVYVCAAFLSQFSSQLQEMDFDELFQFMQQVPTDDWGETEIEMLLSHAYVLRSLFEGSDAHLTSNSNLNNSNA</sequence>
<accession>A0A7S4ASK8</accession>
<organism evidence="2">
    <name type="scientific">Pseudo-nitzschia australis</name>
    <dbReference type="NCBI Taxonomy" id="44445"/>
    <lineage>
        <taxon>Eukaryota</taxon>
        <taxon>Sar</taxon>
        <taxon>Stramenopiles</taxon>
        <taxon>Ochrophyta</taxon>
        <taxon>Bacillariophyta</taxon>
        <taxon>Bacillariophyceae</taxon>
        <taxon>Bacillariophycidae</taxon>
        <taxon>Bacillariales</taxon>
        <taxon>Bacillariaceae</taxon>
        <taxon>Pseudo-nitzschia</taxon>
    </lineage>
</organism>
<dbReference type="GO" id="GO:0005096">
    <property type="term" value="F:GTPase activator activity"/>
    <property type="evidence" value="ECO:0007669"/>
    <property type="project" value="TreeGrafter"/>
</dbReference>
<dbReference type="EMBL" id="HBIX01026821">
    <property type="protein sequence ID" value="CAE0725501.1"/>
    <property type="molecule type" value="Transcribed_RNA"/>
</dbReference>
<dbReference type="Gene3D" id="1.10.472.80">
    <property type="entry name" value="Ypt/Rab-GAP domain of gyp1p, domain 3"/>
    <property type="match status" value="1"/>
</dbReference>
<proteinExistence type="predicted"/>
<dbReference type="Pfam" id="PF00566">
    <property type="entry name" value="RabGAP-TBC"/>
    <property type="match status" value="1"/>
</dbReference>
<dbReference type="PANTHER" id="PTHR22957:SF26">
    <property type="entry name" value="LD44506P"/>
    <property type="match status" value="1"/>
</dbReference>